<dbReference type="InterPro" id="IPR036439">
    <property type="entry name" value="Dockerin_dom_sf"/>
</dbReference>
<gene>
    <name evidence="3" type="ORF">CBR64_18975</name>
</gene>
<dbReference type="Gene3D" id="3.90.1300.10">
    <property type="entry name" value="Amidase signature (AS) domain"/>
    <property type="match status" value="1"/>
</dbReference>
<dbReference type="OrthoDB" id="182039at2"/>
<dbReference type="EMBL" id="CP021383">
    <property type="protein sequence ID" value="ARU53208.1"/>
    <property type="molecule type" value="Genomic_DNA"/>
</dbReference>
<evidence type="ECO:0000313" key="3">
    <source>
        <dbReference type="EMBL" id="ARU53208.1"/>
    </source>
</evidence>
<dbReference type="Gene3D" id="1.10.1330.10">
    <property type="entry name" value="Dockerin domain"/>
    <property type="match status" value="1"/>
</dbReference>
<dbReference type="PROSITE" id="PS00018">
    <property type="entry name" value="EF_HAND_1"/>
    <property type="match status" value="1"/>
</dbReference>
<sequence length="641" mass="65252">MSADPTAGAPAAGVHRRPTTTKEQPVPTSHRRAAAGGLATLTVAGLALAVVAAPVATAAPAAAPILAPYWTELDLTGDEQVTTDDLAVVAAALGATTDDATWDDVAAADTDSDGTITVADLAAVSQRMIYDDGPFELVEASVLDMQAAMNAGVTSSVAITQEYLDRIAAYDTTLVDTGAGGRPLHSIITTSDVALDAAARADAARDADGMTSLLLGVPVAVKDNYDTKDMPTTGGCGCWDGNRTTTDATMVDGLRADGAVVLAKASLDEFAFGFVSEFSAYQDAGTSTLVASPYVTSRTAGGSSGGTGAAIAANLAGLGFGTDTGGSIRVPSSYNQLVGVRPTVGLASRDGIVPLALSQDTGGPMARSVLDAAVALDAVVGVDPADPVTSRQEGEVPASYTQFLDADALDGARIGYVPSMLGSNATTLRLWAQTRATLESLGATVVEVAPPTTWSPVLPNGFASVLNEGSGSTNEFRHDLDAYVANHLAPQVEARTLQGIVDSGRFVPSRRSTYVSRAAISEETYLAWAGPDGSHTRVLAEGKDLVTAMLDDADLDALVYPSANPYGTIGTNLRLSPNTGLPAVTVPIGQATAADATVTGGGVNLELLGRDFDEGPLLGLAFALEQSVHARTSPALYGPLG</sequence>
<dbReference type="PANTHER" id="PTHR42678:SF34">
    <property type="entry name" value="OS04G0183300 PROTEIN"/>
    <property type="match status" value="1"/>
</dbReference>
<feature type="region of interest" description="Disordered" evidence="1">
    <location>
        <begin position="1"/>
        <end position="29"/>
    </location>
</feature>
<dbReference type="AlphaFoldDB" id="A0A1Y0HYB4"/>
<proteinExistence type="predicted"/>
<dbReference type="KEGG" id="cceu:CBR64_18975"/>
<dbReference type="PANTHER" id="PTHR42678">
    <property type="entry name" value="AMIDASE"/>
    <property type="match status" value="1"/>
</dbReference>
<dbReference type="Pfam" id="PF01425">
    <property type="entry name" value="Amidase"/>
    <property type="match status" value="1"/>
</dbReference>
<protein>
    <recommendedName>
        <fullName evidence="2">Amidase domain-containing protein</fullName>
    </recommendedName>
</protein>
<feature type="domain" description="Amidase" evidence="2">
    <location>
        <begin position="159"/>
        <end position="502"/>
    </location>
</feature>
<dbReference type="SUPFAM" id="SSF75304">
    <property type="entry name" value="Amidase signature (AS) enzymes"/>
    <property type="match status" value="1"/>
</dbReference>
<evidence type="ECO:0000259" key="2">
    <source>
        <dbReference type="Pfam" id="PF01425"/>
    </source>
</evidence>
<dbReference type="PROSITE" id="PS00571">
    <property type="entry name" value="AMIDASES"/>
    <property type="match status" value="1"/>
</dbReference>
<dbReference type="InterPro" id="IPR020556">
    <property type="entry name" value="Amidase_CS"/>
</dbReference>
<name>A0A1Y0HYB4_CELCE</name>
<evidence type="ECO:0000256" key="1">
    <source>
        <dbReference type="SAM" id="MobiDB-lite"/>
    </source>
</evidence>
<dbReference type="Proteomes" id="UP000196228">
    <property type="component" value="Chromosome"/>
</dbReference>
<reference evidence="3 4" key="1">
    <citation type="submission" date="2017-05" db="EMBL/GenBank/DDBJ databases">
        <authorList>
            <person name="Song R."/>
            <person name="Chenine A.L."/>
            <person name="Ruprecht R.M."/>
        </authorList>
    </citation>
    <scope>NUCLEOTIDE SEQUENCE [LARGE SCALE GENOMIC DNA]</scope>
    <source>
        <strain evidence="3 4">PSBB019</strain>
    </source>
</reference>
<organism evidence="3 4">
    <name type="scientific">Cellulosimicrobium cellulans</name>
    <name type="common">Arthrobacter luteus</name>
    <dbReference type="NCBI Taxonomy" id="1710"/>
    <lineage>
        <taxon>Bacteria</taxon>
        <taxon>Bacillati</taxon>
        <taxon>Actinomycetota</taxon>
        <taxon>Actinomycetes</taxon>
        <taxon>Micrococcales</taxon>
        <taxon>Promicromonosporaceae</taxon>
        <taxon>Cellulosimicrobium</taxon>
    </lineage>
</organism>
<dbReference type="InterPro" id="IPR018247">
    <property type="entry name" value="EF_Hand_1_Ca_BS"/>
</dbReference>
<dbReference type="GO" id="GO:0000272">
    <property type="term" value="P:polysaccharide catabolic process"/>
    <property type="evidence" value="ECO:0007669"/>
    <property type="project" value="InterPro"/>
</dbReference>
<dbReference type="InterPro" id="IPR036928">
    <property type="entry name" value="AS_sf"/>
</dbReference>
<dbReference type="InterPro" id="IPR023631">
    <property type="entry name" value="Amidase_dom"/>
</dbReference>
<evidence type="ECO:0000313" key="4">
    <source>
        <dbReference type="Proteomes" id="UP000196228"/>
    </source>
</evidence>
<accession>A0A1Y0HYB4</accession>